<dbReference type="RefSeq" id="WP_232300301.1">
    <property type="nucleotide sequence ID" value="NZ_CP059343.1"/>
</dbReference>
<sequence length="239" mass="25411">MSPQRPVVLWDLDGTVLDPAGAITDGIAEALWTCGFDVPENLERFVGPPIGESLRRYTDVPEDQIRQVVSVYRAGYLTEGLERTRLYPGIREVLDTLAQRGVRQAVATQKPERIATTVVERFDLAGYFETVSGAADDLAGPGAGAGNGPGAANAPGPLHDKPAIIGEALRRLGALPPDPTRTVMVGDRSYDADGARSHGIDCVGALWGFAQPGELEGECAALAREPGDLAHLLLPYTEQ</sequence>
<reference evidence="2" key="2">
    <citation type="submission" date="2020-07" db="EMBL/GenBank/DDBJ databases">
        <title>Genome of starter culture bacteria Kocuria salsicia reveals its technological properties and safety for usage in meat industry.</title>
        <authorList>
            <person name="Michael M."/>
            <person name="Konstantin K."/>
            <person name="Evgenii K."/>
            <person name="Galina S."/>
            <person name="Oksana K."/>
            <person name="Andrei L."/>
        </authorList>
    </citation>
    <scope>NUCLEOTIDE SEQUENCE [LARGE SCALE GENOMIC DNA]</scope>
    <source>
        <strain evidence="2">80</strain>
    </source>
</reference>
<dbReference type="Proteomes" id="UP000216825">
    <property type="component" value="Chromosome"/>
</dbReference>
<feature type="region of interest" description="Disordered" evidence="1">
    <location>
        <begin position="140"/>
        <end position="159"/>
    </location>
</feature>
<dbReference type="InterPro" id="IPR036412">
    <property type="entry name" value="HAD-like_sf"/>
</dbReference>
<dbReference type="GO" id="GO:0005829">
    <property type="term" value="C:cytosol"/>
    <property type="evidence" value="ECO:0007669"/>
    <property type="project" value="TreeGrafter"/>
</dbReference>
<dbReference type="PANTHER" id="PTHR43434">
    <property type="entry name" value="PHOSPHOGLYCOLATE PHOSPHATASE"/>
    <property type="match status" value="1"/>
</dbReference>
<dbReference type="SFLD" id="SFLDG01129">
    <property type="entry name" value="C1.5:_HAD__Beta-PGM__Phosphata"/>
    <property type="match status" value="1"/>
</dbReference>
<reference evidence="2" key="1">
    <citation type="submission" date="2017-08" db="EMBL/GenBank/DDBJ databases">
        <authorList>
            <person name="Minaev M."/>
            <person name="Kurbakov K.A."/>
            <person name="Solodovnikova G.I."/>
            <person name="Kuznetsova O.A."/>
            <person name="Lisitsyn A.B."/>
        </authorList>
    </citation>
    <scope>NUCLEOTIDE SEQUENCE</scope>
    <source>
        <strain evidence="2">80</strain>
    </source>
</reference>
<dbReference type="InterPro" id="IPR050155">
    <property type="entry name" value="HAD-like_hydrolase_sf"/>
</dbReference>
<dbReference type="InterPro" id="IPR023214">
    <property type="entry name" value="HAD_sf"/>
</dbReference>
<dbReference type="GO" id="GO:0004713">
    <property type="term" value="F:protein tyrosine kinase activity"/>
    <property type="evidence" value="ECO:0007669"/>
    <property type="project" value="TreeGrafter"/>
</dbReference>
<proteinExistence type="predicted"/>
<keyword evidence="3" id="KW-1185">Reference proteome</keyword>
<organism evidence="2 3">
    <name type="scientific">Kocuria varians</name>
    <name type="common">Micrococcus varians</name>
    <dbReference type="NCBI Taxonomy" id="1272"/>
    <lineage>
        <taxon>Bacteria</taxon>
        <taxon>Bacillati</taxon>
        <taxon>Actinomycetota</taxon>
        <taxon>Actinomycetes</taxon>
        <taxon>Micrococcales</taxon>
        <taxon>Micrococcaceae</taxon>
        <taxon>Kocuria</taxon>
    </lineage>
</organism>
<accession>A0A7D7Q4D5</accession>
<evidence type="ECO:0000256" key="1">
    <source>
        <dbReference type="SAM" id="MobiDB-lite"/>
    </source>
</evidence>
<dbReference type="EMBL" id="CP059343">
    <property type="protein sequence ID" value="QMS57198.1"/>
    <property type="molecule type" value="Genomic_DNA"/>
</dbReference>
<protein>
    <submittedName>
        <fullName evidence="2">5'-nucleotidase</fullName>
        <ecNumber evidence="2">3.1.3.5</ecNumber>
    </submittedName>
</protein>
<name>A0A7D7Q4D5_KOCVA</name>
<gene>
    <name evidence="2" type="ORF">CIB50_0001924</name>
</gene>
<dbReference type="Pfam" id="PF00702">
    <property type="entry name" value="Hydrolase"/>
    <property type="match status" value="1"/>
</dbReference>
<dbReference type="AlphaFoldDB" id="A0A7D7Q4D5"/>
<evidence type="ECO:0000313" key="3">
    <source>
        <dbReference type="Proteomes" id="UP000216825"/>
    </source>
</evidence>
<keyword evidence="2" id="KW-0378">Hydrolase</keyword>
<dbReference type="SFLD" id="SFLDS00003">
    <property type="entry name" value="Haloacid_Dehalogenase"/>
    <property type="match status" value="1"/>
</dbReference>
<dbReference type="PANTHER" id="PTHR43434:SF20">
    <property type="entry name" value="5'-NUCLEOTIDASE"/>
    <property type="match status" value="1"/>
</dbReference>
<dbReference type="InterPro" id="IPR023198">
    <property type="entry name" value="PGP-like_dom2"/>
</dbReference>
<dbReference type="Gene3D" id="1.10.150.240">
    <property type="entry name" value="Putative phosphatase, domain 2"/>
    <property type="match status" value="1"/>
</dbReference>
<evidence type="ECO:0000313" key="2">
    <source>
        <dbReference type="EMBL" id="QMS57198.1"/>
    </source>
</evidence>
<dbReference type="GO" id="GO:0008253">
    <property type="term" value="F:5'-nucleotidase activity"/>
    <property type="evidence" value="ECO:0007669"/>
    <property type="project" value="UniProtKB-EC"/>
</dbReference>
<dbReference type="KEGG" id="kvr:CIB50_0001924"/>
<dbReference type="EC" id="3.1.3.5" evidence="2"/>
<dbReference type="SUPFAM" id="SSF56784">
    <property type="entry name" value="HAD-like"/>
    <property type="match status" value="1"/>
</dbReference>
<dbReference type="Gene3D" id="3.40.50.1000">
    <property type="entry name" value="HAD superfamily/HAD-like"/>
    <property type="match status" value="1"/>
</dbReference>